<name>A0ABT9V823_9BACL</name>
<reference evidence="1 2" key="1">
    <citation type="submission" date="2023-07" db="EMBL/GenBank/DDBJ databases">
        <title>Genomic Encyclopedia of Type Strains, Phase IV (KMG-IV): sequencing the most valuable type-strain genomes for metagenomic binning, comparative biology and taxonomic classification.</title>
        <authorList>
            <person name="Goeker M."/>
        </authorList>
    </citation>
    <scope>NUCLEOTIDE SEQUENCE [LARGE SCALE GENOMIC DNA]</scope>
    <source>
        <strain evidence="1 2">DSM 23948</strain>
    </source>
</reference>
<evidence type="ECO:0000313" key="1">
    <source>
        <dbReference type="EMBL" id="MDQ0157100.1"/>
    </source>
</evidence>
<proteinExistence type="predicted"/>
<dbReference type="Proteomes" id="UP001231362">
    <property type="component" value="Unassembled WGS sequence"/>
</dbReference>
<protein>
    <recommendedName>
        <fullName evidence="3">Motility protein</fullName>
    </recommendedName>
</protein>
<keyword evidence="2" id="KW-1185">Reference proteome</keyword>
<dbReference type="Pfam" id="PF14070">
    <property type="entry name" value="YjfB_motility"/>
    <property type="match status" value="1"/>
</dbReference>
<comment type="caution">
    <text evidence="1">The sequence shown here is derived from an EMBL/GenBank/DDBJ whole genome shotgun (WGS) entry which is preliminary data.</text>
</comment>
<organism evidence="1 2">
    <name type="scientific">Anoxybacillus andreesenii</name>
    <dbReference type="NCBI Taxonomy" id="1325932"/>
    <lineage>
        <taxon>Bacteria</taxon>
        <taxon>Bacillati</taxon>
        <taxon>Bacillota</taxon>
        <taxon>Bacilli</taxon>
        <taxon>Bacillales</taxon>
        <taxon>Anoxybacillaceae</taxon>
        <taxon>Anoxybacillus</taxon>
    </lineage>
</organism>
<dbReference type="RefSeq" id="WP_307151573.1">
    <property type="nucleotide sequence ID" value="NZ_JAUSTU010000020.1"/>
</dbReference>
<evidence type="ECO:0008006" key="3">
    <source>
        <dbReference type="Google" id="ProtNLM"/>
    </source>
</evidence>
<dbReference type="EMBL" id="JAUSTU010000020">
    <property type="protein sequence ID" value="MDQ0157100.1"/>
    <property type="molecule type" value="Genomic_DNA"/>
</dbReference>
<accession>A0ABT9V823</accession>
<evidence type="ECO:0000313" key="2">
    <source>
        <dbReference type="Proteomes" id="UP001231362"/>
    </source>
</evidence>
<dbReference type="InterPro" id="IPR025906">
    <property type="entry name" value="YjfB_motility"/>
</dbReference>
<gene>
    <name evidence="1" type="ORF">J2S07_003428</name>
</gene>
<sequence length="66" mass="6993">MDVALLSMAFSQGQVNQQASISILKKAMDSAEGNADFLNKMMSEADVRAIQQAAQPHLGASIDLKG</sequence>